<dbReference type="Gene3D" id="3.40.50.150">
    <property type="entry name" value="Vaccinia Virus protein VP39"/>
    <property type="match status" value="1"/>
</dbReference>
<evidence type="ECO:0000256" key="4">
    <source>
        <dbReference type="ARBA" id="ARBA00022679"/>
    </source>
</evidence>
<dbReference type="RefSeq" id="WP_067849736.1">
    <property type="nucleotide sequence ID" value="NZ_LGTW01000008.1"/>
</dbReference>
<evidence type="ECO:0000256" key="3">
    <source>
        <dbReference type="ARBA" id="ARBA00022603"/>
    </source>
</evidence>
<comment type="function">
    <text evidence="1 6">Exhibits S-adenosyl-L-methionine-dependent methyltransferase activity.</text>
</comment>
<organism evidence="7 8">
    <name type="scientific">Mycolicibacterium wolinskyi</name>
    <dbReference type="NCBI Taxonomy" id="59750"/>
    <lineage>
        <taxon>Bacteria</taxon>
        <taxon>Bacillati</taxon>
        <taxon>Actinomycetota</taxon>
        <taxon>Actinomycetes</taxon>
        <taxon>Mycobacteriales</taxon>
        <taxon>Mycobacteriaceae</taxon>
        <taxon>Mycolicibacterium</taxon>
    </lineage>
</organism>
<comment type="caution">
    <text evidence="7">The sequence shown here is derived from an EMBL/GenBank/DDBJ whole genome shotgun (WGS) entry which is preliminary data.</text>
</comment>
<dbReference type="PATRIC" id="fig|59750.3.peg.6940"/>
<gene>
    <name evidence="7" type="ORF">AFM11_14170</name>
</gene>
<dbReference type="InterPro" id="IPR029063">
    <property type="entry name" value="SAM-dependent_MTases_sf"/>
</dbReference>
<comment type="similarity">
    <text evidence="2 6">Belongs to the UPF0677 family.</text>
</comment>
<reference evidence="7 8" key="1">
    <citation type="submission" date="2015-07" db="EMBL/GenBank/DDBJ databases">
        <title>A draft genome sequence of Mycobacterium wolinskyi.</title>
        <authorList>
            <person name="de Man T.J."/>
            <person name="Perry K.A."/>
            <person name="Coulliette A.D."/>
            <person name="Jensen B."/>
            <person name="Toney N.C."/>
            <person name="Limbago B.M."/>
            <person name="Noble-Wang J."/>
        </authorList>
    </citation>
    <scope>NUCLEOTIDE SEQUENCE [LARGE SCALE GENOMIC DNA]</scope>
    <source>
        <strain evidence="7 8">CDC_01</strain>
    </source>
</reference>
<dbReference type="Proteomes" id="UP000070612">
    <property type="component" value="Unassembled WGS sequence"/>
</dbReference>
<protein>
    <recommendedName>
        <fullName evidence="6">S-adenosyl-L-methionine-dependent methyltransferase</fullName>
        <ecNumber evidence="6">2.1.1.-</ecNumber>
    </recommendedName>
</protein>
<evidence type="ECO:0000256" key="2">
    <source>
        <dbReference type="ARBA" id="ARBA00008138"/>
    </source>
</evidence>
<evidence type="ECO:0000256" key="6">
    <source>
        <dbReference type="RuleBase" id="RU362030"/>
    </source>
</evidence>
<dbReference type="InterPro" id="IPR007213">
    <property type="entry name" value="Ppm1/Ppm2/Tcmp"/>
</dbReference>
<evidence type="ECO:0000313" key="8">
    <source>
        <dbReference type="Proteomes" id="UP000070612"/>
    </source>
</evidence>
<keyword evidence="3 6" id="KW-0489">Methyltransferase</keyword>
<dbReference type="GO" id="GO:0008168">
    <property type="term" value="F:methyltransferase activity"/>
    <property type="evidence" value="ECO:0007669"/>
    <property type="project" value="UniProtKB-UniRule"/>
</dbReference>
<keyword evidence="5 6" id="KW-0949">S-adenosyl-L-methionine</keyword>
<accession>A0A132PN12</accession>
<name>A0A132PN12_9MYCO</name>
<dbReference type="STRING" id="59750.AWC31_09230"/>
<dbReference type="PANTHER" id="PTHR43619:SF2">
    <property type="entry name" value="S-ADENOSYL-L-METHIONINE-DEPENDENT METHYLTRANSFERASES SUPERFAMILY PROTEIN"/>
    <property type="match status" value="1"/>
</dbReference>
<dbReference type="PANTHER" id="PTHR43619">
    <property type="entry name" value="S-ADENOSYL-L-METHIONINE-DEPENDENT METHYLTRANSFERASE YKTD-RELATED"/>
    <property type="match status" value="1"/>
</dbReference>
<dbReference type="GO" id="GO:0032259">
    <property type="term" value="P:methylation"/>
    <property type="evidence" value="ECO:0007669"/>
    <property type="project" value="UniProtKB-KW"/>
</dbReference>
<dbReference type="InterPro" id="IPR011610">
    <property type="entry name" value="SAM_mthyl_Trfase_ML2640-like"/>
</dbReference>
<evidence type="ECO:0000313" key="7">
    <source>
        <dbReference type="EMBL" id="KWX23432.1"/>
    </source>
</evidence>
<dbReference type="EC" id="2.1.1.-" evidence="6"/>
<dbReference type="AlphaFoldDB" id="A0A132PN12"/>
<dbReference type="NCBIfam" id="TIGR00027">
    <property type="entry name" value="mthyl_TIGR00027"/>
    <property type="match status" value="1"/>
</dbReference>
<keyword evidence="4 7" id="KW-0808">Transferase</keyword>
<dbReference type="EMBL" id="LGTW01000008">
    <property type="protein sequence ID" value="KWX23432.1"/>
    <property type="molecule type" value="Genomic_DNA"/>
</dbReference>
<dbReference type="Pfam" id="PF04072">
    <property type="entry name" value="LCM"/>
    <property type="match status" value="1"/>
</dbReference>
<evidence type="ECO:0000256" key="1">
    <source>
        <dbReference type="ARBA" id="ARBA00003907"/>
    </source>
</evidence>
<proteinExistence type="inferred from homology"/>
<evidence type="ECO:0000256" key="5">
    <source>
        <dbReference type="ARBA" id="ARBA00022691"/>
    </source>
</evidence>
<keyword evidence="8" id="KW-1185">Reference proteome</keyword>
<dbReference type="SUPFAM" id="SSF53335">
    <property type="entry name" value="S-adenosyl-L-methionine-dependent methyltransferases"/>
    <property type="match status" value="1"/>
</dbReference>
<sequence>MTDLSEAQSVRAAGDSWDITESVGATALGVAASRAAETAQPDPLIRDEFAFLLVSAAGPAWAQLASSDPYWIGDDEDARRIHEMARNYQAVRTHYFDDYFAEVAHAGIRQVVILAAGLDSRAYRLDWPAGTTVFEIDQPKVLQYKTATLDAHGAVARSRYVAVPVDLRDDWPAALIENGFDPLQPTAWLAEGLLPYLPADAQDRLFELVGAHSAPGSRIAVEVFNLDPERYTEERRAERRARAAHMRAQLDLDIDVDSLMYADADRADAAEWLAAHGWEVDAVASIDEMARLGRPAREADLAQLGMDSVLLRARLDGATR</sequence>